<proteinExistence type="predicted"/>
<reference evidence="2" key="1">
    <citation type="submission" date="2017-06" db="EMBL/GenBank/DDBJ databases">
        <authorList>
            <person name="Varghese N."/>
            <person name="Submissions S."/>
        </authorList>
    </citation>
    <scope>NUCLEOTIDE SEQUENCE [LARGE SCALE GENOMIC DNA]</scope>
    <source>
        <strain evidence="2">Ca-68</strain>
    </source>
</reference>
<evidence type="ECO:0000313" key="1">
    <source>
        <dbReference type="EMBL" id="SNR84396.1"/>
    </source>
</evidence>
<protein>
    <submittedName>
        <fullName evidence="1">Uncharacterized protein</fullName>
    </submittedName>
</protein>
<name>A0A238ZLR9_9PROT</name>
<sequence>MLKNLYFFEKNEEKAVKRGMNLLNRAFESRKNDISDTFSVANPLART</sequence>
<dbReference type="EMBL" id="FZOA01000005">
    <property type="protein sequence ID" value="SNR84396.1"/>
    <property type="molecule type" value="Genomic_DNA"/>
</dbReference>
<accession>A0A238ZLR9</accession>
<keyword evidence="2" id="KW-1185">Reference proteome</keyword>
<gene>
    <name evidence="1" type="ORF">SAMN05192560_1362</name>
</gene>
<organism evidence="1 2">
    <name type="scientific">Methylobacillus rhizosphaerae</name>
    <dbReference type="NCBI Taxonomy" id="551994"/>
    <lineage>
        <taxon>Bacteria</taxon>
        <taxon>Pseudomonadati</taxon>
        <taxon>Pseudomonadota</taxon>
        <taxon>Betaproteobacteria</taxon>
        <taxon>Nitrosomonadales</taxon>
        <taxon>Methylophilaceae</taxon>
        <taxon>Methylobacillus</taxon>
    </lineage>
</organism>
<dbReference type="AlphaFoldDB" id="A0A238ZLR9"/>
<evidence type="ECO:0000313" key="2">
    <source>
        <dbReference type="Proteomes" id="UP000198305"/>
    </source>
</evidence>
<dbReference type="Proteomes" id="UP000198305">
    <property type="component" value="Unassembled WGS sequence"/>
</dbReference>